<evidence type="ECO:0000259" key="1">
    <source>
        <dbReference type="PROSITE" id="PS51729"/>
    </source>
</evidence>
<dbReference type="KEGG" id="err:DVR09_03150"/>
<dbReference type="EMBL" id="CP031357">
    <property type="protein sequence ID" value="AXK41456.1"/>
    <property type="molecule type" value="Genomic_DNA"/>
</dbReference>
<dbReference type="AlphaFoldDB" id="A0A345YC04"/>
<dbReference type="InterPro" id="IPR045057">
    <property type="entry name" value="Gcn5-rel_NAT"/>
</dbReference>
<dbReference type="PROSITE" id="PS51729">
    <property type="entry name" value="GNAT_YJDJ"/>
    <property type="match status" value="1"/>
</dbReference>
<gene>
    <name evidence="2" type="ORF">DVR09_03150</name>
</gene>
<dbReference type="InterPro" id="IPR016181">
    <property type="entry name" value="Acyl_CoA_acyltransferase"/>
</dbReference>
<dbReference type="SUPFAM" id="SSF55729">
    <property type="entry name" value="Acyl-CoA N-acyltransferases (Nat)"/>
    <property type="match status" value="1"/>
</dbReference>
<dbReference type="Pfam" id="PF14542">
    <property type="entry name" value="Acetyltransf_CG"/>
    <property type="match status" value="1"/>
</dbReference>
<evidence type="ECO:0000313" key="3">
    <source>
        <dbReference type="Proteomes" id="UP000254508"/>
    </source>
</evidence>
<accession>A0A345YC04</accession>
<dbReference type="Gene3D" id="3.40.630.30">
    <property type="match status" value="1"/>
</dbReference>
<sequence>MKVERIEIERQNSADSGAYLAVGASGTEAGKLTWTLRDGARDAQHTIVPSHMRGHGIAARLVDALIEDARREGFTIIPSCSYVAAQFERHPEWADLRA</sequence>
<keyword evidence="3" id="KW-1185">Reference proteome</keyword>
<dbReference type="GO" id="GO:0016740">
    <property type="term" value="F:transferase activity"/>
    <property type="evidence" value="ECO:0007669"/>
    <property type="project" value="UniProtKB-KW"/>
</dbReference>
<dbReference type="OrthoDB" id="9800945at2"/>
<reference evidence="3" key="1">
    <citation type="submission" date="2018-07" db="EMBL/GenBank/DDBJ databases">
        <title>Genome sequence of Erythrobacter strain YH-07, an antagonistic bacterium isolated from Yellow Sea.</title>
        <authorList>
            <person name="Tang T."/>
            <person name="Liu Q."/>
            <person name="Sun X."/>
        </authorList>
    </citation>
    <scope>NUCLEOTIDE SEQUENCE [LARGE SCALE GENOMIC DNA]</scope>
    <source>
        <strain evidence="3">YH-07</strain>
    </source>
</reference>
<dbReference type="PANTHER" id="PTHR31435">
    <property type="entry name" value="PROTEIN NATD1"/>
    <property type="match status" value="1"/>
</dbReference>
<keyword evidence="2" id="KW-0808">Transferase</keyword>
<proteinExistence type="predicted"/>
<dbReference type="CDD" id="cd04301">
    <property type="entry name" value="NAT_SF"/>
    <property type="match status" value="1"/>
</dbReference>
<dbReference type="InterPro" id="IPR031165">
    <property type="entry name" value="GNAT_YJDJ"/>
</dbReference>
<organism evidence="2 3">
    <name type="scientific">Erythrobacter aureus</name>
    <dbReference type="NCBI Taxonomy" id="2182384"/>
    <lineage>
        <taxon>Bacteria</taxon>
        <taxon>Pseudomonadati</taxon>
        <taxon>Pseudomonadota</taxon>
        <taxon>Alphaproteobacteria</taxon>
        <taxon>Sphingomonadales</taxon>
        <taxon>Erythrobacteraceae</taxon>
        <taxon>Erythrobacter/Porphyrobacter group</taxon>
        <taxon>Erythrobacter</taxon>
    </lineage>
</organism>
<feature type="domain" description="N-acetyltransferase" evidence="1">
    <location>
        <begin position="11"/>
        <end position="98"/>
    </location>
</feature>
<protein>
    <submittedName>
        <fullName evidence="2">N-acetyltransferase</fullName>
    </submittedName>
</protein>
<dbReference type="Proteomes" id="UP000254508">
    <property type="component" value="Chromosome"/>
</dbReference>
<dbReference type="PANTHER" id="PTHR31435:SF9">
    <property type="entry name" value="PROTEIN NATD1"/>
    <property type="match status" value="1"/>
</dbReference>
<evidence type="ECO:0000313" key="2">
    <source>
        <dbReference type="EMBL" id="AXK41456.1"/>
    </source>
</evidence>
<name>A0A345YC04_9SPHN</name>